<gene>
    <name evidence="2" type="ORF">K504DRAFT_460464</name>
</gene>
<feature type="region of interest" description="Disordered" evidence="1">
    <location>
        <begin position="226"/>
        <end position="258"/>
    </location>
</feature>
<feature type="region of interest" description="Disordered" evidence="1">
    <location>
        <begin position="1"/>
        <end position="127"/>
    </location>
</feature>
<feature type="region of interest" description="Disordered" evidence="1">
    <location>
        <begin position="305"/>
        <end position="324"/>
    </location>
</feature>
<feature type="compositionally biased region" description="Polar residues" evidence="1">
    <location>
        <begin position="1"/>
        <end position="13"/>
    </location>
</feature>
<feature type="compositionally biased region" description="Basic residues" evidence="1">
    <location>
        <begin position="229"/>
        <end position="241"/>
    </location>
</feature>
<organism evidence="2 3">
    <name type="scientific">Pleomassaria siparia CBS 279.74</name>
    <dbReference type="NCBI Taxonomy" id="1314801"/>
    <lineage>
        <taxon>Eukaryota</taxon>
        <taxon>Fungi</taxon>
        <taxon>Dikarya</taxon>
        <taxon>Ascomycota</taxon>
        <taxon>Pezizomycotina</taxon>
        <taxon>Dothideomycetes</taxon>
        <taxon>Pleosporomycetidae</taxon>
        <taxon>Pleosporales</taxon>
        <taxon>Pleomassariaceae</taxon>
        <taxon>Pleomassaria</taxon>
    </lineage>
</organism>
<feature type="compositionally biased region" description="Polar residues" evidence="1">
    <location>
        <begin position="164"/>
        <end position="181"/>
    </location>
</feature>
<keyword evidence="3" id="KW-1185">Reference proteome</keyword>
<proteinExistence type="predicted"/>
<sequence>MDESNIVSFTTPILVSGTPIRRIRSNSPPPRPNQRGQQQPFFNKPFSSPSKRKTRVPNKDDDWMGNQALQRNTGAHRRKNMAKNRGPPLLSSKGTSSGPQSLIPDPAERRVDNSSGRYSENNTGVRDLFEANRDRGALLQQHRSSSPGTLAGSLPWYTPRRSRSTNVLHQNPSLTDRASSPESRDIFTQLRTYADTNRVVAPAASDNVEENDAHASTTTVAGIQNGNKHTCKARPTRRRRSTLPSLRSKSSLLPLNNTPRPYRTQDVILTLSLPLPLTRPSSPINLLRRKLNMSPGVNSLAWGYPVPTADDDDDDDDHEGNPSAFDVRTEEARVQAWCEIIARYFNPNISGGNTTSLTITDGIWRALSDRAKNQATIDKHDTQYAFEHGGDSPGVRDVEAVHSHSHDASRGKNTYTHSETTMHIADPQTGDVQPDDDDTDTSARTNDVAYPEAKKKKKSTESGKEGPVVVIDDDDYDDDDDEMLFTF</sequence>
<dbReference type="Proteomes" id="UP000799428">
    <property type="component" value="Unassembled WGS sequence"/>
</dbReference>
<feature type="compositionally biased region" description="Basic and acidic residues" evidence="1">
    <location>
        <begin position="379"/>
        <end position="410"/>
    </location>
</feature>
<feature type="compositionally biased region" description="Low complexity" evidence="1">
    <location>
        <begin position="242"/>
        <end position="255"/>
    </location>
</feature>
<reference evidence="2" key="1">
    <citation type="journal article" date="2020" name="Stud. Mycol.">
        <title>101 Dothideomycetes genomes: a test case for predicting lifestyles and emergence of pathogens.</title>
        <authorList>
            <person name="Haridas S."/>
            <person name="Albert R."/>
            <person name="Binder M."/>
            <person name="Bloem J."/>
            <person name="Labutti K."/>
            <person name="Salamov A."/>
            <person name="Andreopoulos B."/>
            <person name="Baker S."/>
            <person name="Barry K."/>
            <person name="Bills G."/>
            <person name="Bluhm B."/>
            <person name="Cannon C."/>
            <person name="Castanera R."/>
            <person name="Culley D."/>
            <person name="Daum C."/>
            <person name="Ezra D."/>
            <person name="Gonzalez J."/>
            <person name="Henrissat B."/>
            <person name="Kuo A."/>
            <person name="Liang C."/>
            <person name="Lipzen A."/>
            <person name="Lutzoni F."/>
            <person name="Magnuson J."/>
            <person name="Mondo S."/>
            <person name="Nolan M."/>
            <person name="Ohm R."/>
            <person name="Pangilinan J."/>
            <person name="Park H.-J."/>
            <person name="Ramirez L."/>
            <person name="Alfaro M."/>
            <person name="Sun H."/>
            <person name="Tritt A."/>
            <person name="Yoshinaga Y."/>
            <person name="Zwiers L.-H."/>
            <person name="Turgeon B."/>
            <person name="Goodwin S."/>
            <person name="Spatafora J."/>
            <person name="Crous P."/>
            <person name="Grigoriev I."/>
        </authorList>
    </citation>
    <scope>NUCLEOTIDE SEQUENCE</scope>
    <source>
        <strain evidence="2">CBS 279.74</strain>
    </source>
</reference>
<feature type="region of interest" description="Disordered" evidence="1">
    <location>
        <begin position="140"/>
        <end position="183"/>
    </location>
</feature>
<dbReference type="AlphaFoldDB" id="A0A6G1JXC6"/>
<accession>A0A6G1JXC6</accession>
<dbReference type="EMBL" id="MU005779">
    <property type="protein sequence ID" value="KAF2705198.1"/>
    <property type="molecule type" value="Genomic_DNA"/>
</dbReference>
<feature type="compositionally biased region" description="Acidic residues" evidence="1">
    <location>
        <begin position="471"/>
        <end position="487"/>
    </location>
</feature>
<protein>
    <submittedName>
        <fullName evidence="2">Uncharacterized protein</fullName>
    </submittedName>
</protein>
<feature type="region of interest" description="Disordered" evidence="1">
    <location>
        <begin position="379"/>
        <end position="487"/>
    </location>
</feature>
<name>A0A6G1JXC6_9PLEO</name>
<evidence type="ECO:0000313" key="2">
    <source>
        <dbReference type="EMBL" id="KAF2705198.1"/>
    </source>
</evidence>
<feature type="compositionally biased region" description="Polar residues" evidence="1">
    <location>
        <begin position="411"/>
        <end position="421"/>
    </location>
</feature>
<evidence type="ECO:0000313" key="3">
    <source>
        <dbReference type="Proteomes" id="UP000799428"/>
    </source>
</evidence>
<feature type="compositionally biased region" description="Acidic residues" evidence="1">
    <location>
        <begin position="309"/>
        <end position="318"/>
    </location>
</feature>
<evidence type="ECO:0000256" key="1">
    <source>
        <dbReference type="SAM" id="MobiDB-lite"/>
    </source>
</evidence>
<feature type="compositionally biased region" description="Polar residues" evidence="1">
    <location>
        <begin position="113"/>
        <end position="124"/>
    </location>
</feature>